<dbReference type="STRING" id="1202785.A946_03720"/>
<dbReference type="Pfam" id="PF01476">
    <property type="entry name" value="LysM"/>
    <property type="match status" value="1"/>
</dbReference>
<gene>
    <name evidence="4" type="ORF">kam1_1731</name>
</gene>
<dbReference type="CDD" id="cd00118">
    <property type="entry name" value="LysM"/>
    <property type="match status" value="1"/>
</dbReference>
<dbReference type="SUPFAM" id="SSF54106">
    <property type="entry name" value="LysM domain"/>
    <property type="match status" value="1"/>
</dbReference>
<keyword evidence="1" id="KW-0175">Coiled coil</keyword>
<name>A0A516TNY5_9BACT</name>
<feature type="domain" description="LysM" evidence="3">
    <location>
        <begin position="149"/>
        <end position="198"/>
    </location>
</feature>
<dbReference type="InterPro" id="IPR036779">
    <property type="entry name" value="LysM_dom_sf"/>
</dbReference>
<evidence type="ECO:0000256" key="1">
    <source>
        <dbReference type="SAM" id="Coils"/>
    </source>
</evidence>
<dbReference type="AlphaFoldDB" id="A0A516TNY5"/>
<evidence type="ECO:0000313" key="5">
    <source>
        <dbReference type="Proteomes" id="UP000315925"/>
    </source>
</evidence>
<evidence type="ECO:0000259" key="3">
    <source>
        <dbReference type="PROSITE" id="PS51782"/>
    </source>
</evidence>
<feature type="region of interest" description="Disordered" evidence="2">
    <location>
        <begin position="183"/>
        <end position="223"/>
    </location>
</feature>
<proteinExistence type="predicted"/>
<evidence type="ECO:0000256" key="2">
    <source>
        <dbReference type="SAM" id="MobiDB-lite"/>
    </source>
</evidence>
<dbReference type="Proteomes" id="UP000315925">
    <property type="component" value="Chromosome"/>
</dbReference>
<dbReference type="Gene3D" id="3.10.350.10">
    <property type="entry name" value="LysM domain"/>
    <property type="match status" value="1"/>
</dbReference>
<feature type="coiled-coil region" evidence="1">
    <location>
        <begin position="59"/>
        <end position="114"/>
    </location>
</feature>
<dbReference type="SMART" id="SM00257">
    <property type="entry name" value="LysM"/>
    <property type="match status" value="1"/>
</dbReference>
<dbReference type="PROSITE" id="PS51782">
    <property type="entry name" value="LYSM"/>
    <property type="match status" value="1"/>
</dbReference>
<dbReference type="InterPro" id="IPR018392">
    <property type="entry name" value="LysM"/>
</dbReference>
<dbReference type="KEGG" id="mkc:kam1_1731"/>
<evidence type="ECO:0000313" key="4">
    <source>
        <dbReference type="EMBL" id="QDQ42946.1"/>
    </source>
</evidence>
<protein>
    <submittedName>
        <fullName evidence="4">LysM domain-containing protein</fullName>
    </submittedName>
</protein>
<accession>A0A516TNY5</accession>
<reference evidence="5" key="1">
    <citation type="submission" date="2019-03" db="EMBL/GenBank/DDBJ databases">
        <title>Complete genome of Methylacidiphilum kamchatkense Kam1.</title>
        <authorList>
            <person name="Kruse T."/>
            <person name="Murarilal Ratnadevi C."/>
            <person name="Erikstad H.-A."/>
            <person name="Birkeland N.-K."/>
        </authorList>
    </citation>
    <scope>NUCLEOTIDE SEQUENCE [LARGE SCALE GENOMIC DNA]</scope>
    <source>
        <strain evidence="5">kam1</strain>
    </source>
</reference>
<dbReference type="EMBL" id="CP037899">
    <property type="protein sequence ID" value="QDQ42946.1"/>
    <property type="molecule type" value="Genomic_DNA"/>
</dbReference>
<sequence>MIFFDSYFDWTKKFNRRWRLVPLFFFLLFLLLFFFSSAPLFSQDDQNAETPTIAKKLEGEEERKKLLRAADILDQLEQNVEANSFNIQAIKEEIRKLKEQVNSLEKDIEKIKIATSKERLSPSNPKKNNAIGSEKTHRGATTQLVEKGYYYVVKKNDTLESIADAYRKSGVNVTVEDIRKSNNLSSHSPLEVGSKLFIPKKETKPVQSATPSSPTPKEGTTIE</sequence>
<organism evidence="4 5">
    <name type="scientific">Methylacidiphilum kamchatkense Kam1</name>
    <dbReference type="NCBI Taxonomy" id="1202785"/>
    <lineage>
        <taxon>Bacteria</taxon>
        <taxon>Pseudomonadati</taxon>
        <taxon>Verrucomicrobiota</taxon>
        <taxon>Methylacidiphilae</taxon>
        <taxon>Methylacidiphilales</taxon>
        <taxon>Methylacidiphilaceae</taxon>
        <taxon>Methylacidiphilum (ex Ratnadevi et al. 2023)</taxon>
    </lineage>
</organism>